<feature type="compositionally biased region" description="Basic and acidic residues" evidence="1">
    <location>
        <begin position="21"/>
        <end position="30"/>
    </location>
</feature>
<accession>A0ABQ9V2L2</accession>
<sequence>MHCVFAAPSVSGLADAVRVPEAKGRSEAGRARASSRPPTGRGWAGTAQLGLQRVLGAGGDPGDFGWSEAGRAQASSRPPG</sequence>
<name>A0ABQ9V2L2_SAGOE</name>
<feature type="region of interest" description="Disordered" evidence="1">
    <location>
        <begin position="21"/>
        <end position="43"/>
    </location>
</feature>
<evidence type="ECO:0000256" key="1">
    <source>
        <dbReference type="SAM" id="MobiDB-lite"/>
    </source>
</evidence>
<evidence type="ECO:0000313" key="2">
    <source>
        <dbReference type="EMBL" id="KAK2103601.1"/>
    </source>
</evidence>
<proteinExistence type="predicted"/>
<comment type="caution">
    <text evidence="2">The sequence shown here is derived from an EMBL/GenBank/DDBJ whole genome shotgun (WGS) entry which is preliminary data.</text>
</comment>
<keyword evidence="3" id="KW-1185">Reference proteome</keyword>
<evidence type="ECO:0000313" key="3">
    <source>
        <dbReference type="Proteomes" id="UP001266305"/>
    </source>
</evidence>
<gene>
    <name evidence="2" type="ORF">P7K49_017457</name>
</gene>
<reference evidence="2 3" key="1">
    <citation type="submission" date="2023-05" db="EMBL/GenBank/DDBJ databases">
        <title>B98-5 Cell Line De Novo Hybrid Assembly: An Optical Mapping Approach.</title>
        <authorList>
            <person name="Kananen K."/>
            <person name="Auerbach J.A."/>
            <person name="Kautto E."/>
            <person name="Blachly J.S."/>
        </authorList>
    </citation>
    <scope>NUCLEOTIDE SEQUENCE [LARGE SCALE GENOMIC DNA]</scope>
    <source>
        <strain evidence="2">B95-8</strain>
        <tissue evidence="2">Cell line</tissue>
    </source>
</reference>
<dbReference type="EMBL" id="JASSZA010000008">
    <property type="protein sequence ID" value="KAK2103601.1"/>
    <property type="molecule type" value="Genomic_DNA"/>
</dbReference>
<protein>
    <submittedName>
        <fullName evidence="2">Uncharacterized protein</fullName>
    </submittedName>
</protein>
<feature type="region of interest" description="Disordered" evidence="1">
    <location>
        <begin position="55"/>
        <end position="80"/>
    </location>
</feature>
<organism evidence="2 3">
    <name type="scientific">Saguinus oedipus</name>
    <name type="common">Cotton-top tamarin</name>
    <name type="synonym">Oedipomidas oedipus</name>
    <dbReference type="NCBI Taxonomy" id="9490"/>
    <lineage>
        <taxon>Eukaryota</taxon>
        <taxon>Metazoa</taxon>
        <taxon>Chordata</taxon>
        <taxon>Craniata</taxon>
        <taxon>Vertebrata</taxon>
        <taxon>Euteleostomi</taxon>
        <taxon>Mammalia</taxon>
        <taxon>Eutheria</taxon>
        <taxon>Euarchontoglires</taxon>
        <taxon>Primates</taxon>
        <taxon>Haplorrhini</taxon>
        <taxon>Platyrrhini</taxon>
        <taxon>Cebidae</taxon>
        <taxon>Callitrichinae</taxon>
        <taxon>Saguinus</taxon>
    </lineage>
</organism>
<dbReference type="Proteomes" id="UP001266305">
    <property type="component" value="Unassembled WGS sequence"/>
</dbReference>